<dbReference type="Proteomes" id="UP001591681">
    <property type="component" value="Unassembled WGS sequence"/>
</dbReference>
<evidence type="ECO:0000313" key="8">
    <source>
        <dbReference type="EMBL" id="KAL2079069.1"/>
    </source>
</evidence>
<keyword evidence="5 7" id="KW-0472">Membrane</keyword>
<comment type="similarity">
    <text evidence="2">Belongs to the TMEM88 family.</text>
</comment>
<organism evidence="8 9">
    <name type="scientific">Coilia grayii</name>
    <name type="common">Gray's grenadier anchovy</name>
    <dbReference type="NCBI Taxonomy" id="363190"/>
    <lineage>
        <taxon>Eukaryota</taxon>
        <taxon>Metazoa</taxon>
        <taxon>Chordata</taxon>
        <taxon>Craniata</taxon>
        <taxon>Vertebrata</taxon>
        <taxon>Euteleostomi</taxon>
        <taxon>Actinopterygii</taxon>
        <taxon>Neopterygii</taxon>
        <taxon>Teleostei</taxon>
        <taxon>Clupei</taxon>
        <taxon>Clupeiformes</taxon>
        <taxon>Clupeoidei</taxon>
        <taxon>Engraulidae</taxon>
        <taxon>Coilinae</taxon>
        <taxon>Coilia</taxon>
    </lineage>
</organism>
<name>A0ABD1IW09_9TELE</name>
<comment type="subcellular location">
    <subcellularLocation>
        <location evidence="1">Membrane</location>
        <topology evidence="1">Multi-pass membrane protein</topology>
    </subcellularLocation>
</comment>
<evidence type="ECO:0000313" key="9">
    <source>
        <dbReference type="Proteomes" id="UP001591681"/>
    </source>
</evidence>
<evidence type="ECO:0000256" key="3">
    <source>
        <dbReference type="ARBA" id="ARBA00022692"/>
    </source>
</evidence>
<keyword evidence="4 7" id="KW-1133">Transmembrane helix</keyword>
<evidence type="ECO:0000256" key="6">
    <source>
        <dbReference type="SAM" id="MobiDB-lite"/>
    </source>
</evidence>
<feature type="transmembrane region" description="Helical" evidence="7">
    <location>
        <begin position="205"/>
        <end position="236"/>
    </location>
</feature>
<feature type="compositionally biased region" description="Basic and acidic residues" evidence="6">
    <location>
        <begin position="48"/>
        <end position="68"/>
    </location>
</feature>
<comment type="caution">
    <text evidence="8">The sequence shown here is derived from an EMBL/GenBank/DDBJ whole genome shotgun (WGS) entry which is preliminary data.</text>
</comment>
<feature type="region of interest" description="Disordered" evidence="6">
    <location>
        <begin position="38"/>
        <end position="68"/>
    </location>
</feature>
<evidence type="ECO:0000256" key="5">
    <source>
        <dbReference type="ARBA" id="ARBA00023136"/>
    </source>
</evidence>
<evidence type="ECO:0000256" key="1">
    <source>
        <dbReference type="ARBA" id="ARBA00004141"/>
    </source>
</evidence>
<dbReference type="AlphaFoldDB" id="A0ABD1IW09"/>
<keyword evidence="3 7" id="KW-0812">Transmembrane</keyword>
<protein>
    <recommendedName>
        <fullName evidence="10">Transmembrane protein 88</fullName>
    </recommendedName>
</protein>
<proteinExistence type="inferred from homology"/>
<gene>
    <name evidence="8" type="ORF">ACEWY4_024813</name>
</gene>
<reference evidence="8 9" key="1">
    <citation type="submission" date="2024-09" db="EMBL/GenBank/DDBJ databases">
        <title>A chromosome-level genome assembly of Gray's grenadier anchovy, Coilia grayii.</title>
        <authorList>
            <person name="Fu Z."/>
        </authorList>
    </citation>
    <scope>NUCLEOTIDE SEQUENCE [LARGE SCALE GENOMIC DNA]</scope>
    <source>
        <strain evidence="8">G4</strain>
        <tissue evidence="8">Muscle</tissue>
    </source>
</reference>
<dbReference type="GO" id="GO:0016020">
    <property type="term" value="C:membrane"/>
    <property type="evidence" value="ECO:0007669"/>
    <property type="project" value="UniProtKB-SubCell"/>
</dbReference>
<dbReference type="PANTHER" id="PTHR28628:SF3">
    <property type="entry name" value="TRANSMEMBRANE PROTEIN 88"/>
    <property type="match status" value="1"/>
</dbReference>
<dbReference type="PANTHER" id="PTHR28628">
    <property type="entry name" value="TRANSMEMBRANE PROTEIN 88-RELATED"/>
    <property type="match status" value="1"/>
</dbReference>
<evidence type="ECO:0000256" key="4">
    <source>
        <dbReference type="ARBA" id="ARBA00022989"/>
    </source>
</evidence>
<evidence type="ECO:0000256" key="2">
    <source>
        <dbReference type="ARBA" id="ARBA00005734"/>
    </source>
</evidence>
<keyword evidence="9" id="KW-1185">Reference proteome</keyword>
<dbReference type="InterPro" id="IPR033355">
    <property type="entry name" value="TMEM88"/>
</dbReference>
<evidence type="ECO:0008006" key="10">
    <source>
        <dbReference type="Google" id="ProtNLM"/>
    </source>
</evidence>
<sequence length="368" mass="39633">MVLVVWLGVGDWQAVSGQRRNNWVKLYARPSHGEIQRERALKKRREEKRREEKRREEKRREEKKTGRVPVAEEKKIHQVLCPSLRKSRNVMSLAGTLEKGAHHQALDLSEELPPHSHNSHNHHHPHHHLLHHHHLQLQQANSLASTAPAGTPVSGSGVVVPPPYSLGEAGAGGGGGGGGGGDAPLELRGSLDCWACSVLVTAQNLIIAAINACLAALVFGVILTPAIAMVTFGFLCHSTVQPHGTSEYCSDLLTDGGCVALLVVGFLLVTPLLVLALAAYCRLARHLQLGLCFIPYSRAVYKNLPASRHRGLGGGCCGTKPSKAAEGKAKLAYRQVALAHHVGSTACDGNHLLLLLGRVEEEEDDDIA</sequence>
<feature type="transmembrane region" description="Helical" evidence="7">
    <location>
        <begin position="257"/>
        <end position="280"/>
    </location>
</feature>
<evidence type="ECO:0000256" key="7">
    <source>
        <dbReference type="SAM" id="Phobius"/>
    </source>
</evidence>
<dbReference type="EMBL" id="JBHFQA010000022">
    <property type="protein sequence ID" value="KAL2079069.1"/>
    <property type="molecule type" value="Genomic_DNA"/>
</dbReference>
<accession>A0ABD1IW09</accession>